<dbReference type="EMBL" id="QLUW01000001">
    <property type="protein sequence ID" value="RAP77233.1"/>
    <property type="molecule type" value="Genomic_DNA"/>
</dbReference>
<dbReference type="Proteomes" id="UP000249260">
    <property type="component" value="Unassembled WGS sequence"/>
</dbReference>
<evidence type="ECO:0000313" key="2">
    <source>
        <dbReference type="EMBL" id="RAP77233.1"/>
    </source>
</evidence>
<dbReference type="AlphaFoldDB" id="A0A328U648"/>
<organism evidence="2 3">
    <name type="scientific">Paenibacillus montanisoli</name>
    <dbReference type="NCBI Taxonomy" id="2081970"/>
    <lineage>
        <taxon>Bacteria</taxon>
        <taxon>Bacillati</taxon>
        <taxon>Bacillota</taxon>
        <taxon>Bacilli</taxon>
        <taxon>Bacillales</taxon>
        <taxon>Paenibacillaceae</taxon>
        <taxon>Paenibacillus</taxon>
    </lineage>
</organism>
<sequence>MDVNAITSCLRELDLRPRGERIRAVTLHARTPGGSKPWNCLASDQSWYVVKCRNNPQDERLGSPLKFLTTDLVCGRLGQLFDPPLCPKVEIIDVPLNVASLATHPPTKHRSAHKPAPGPSFGSRLVENAIEVKIGGSDILDDVELEQVARLITFQTWLRGIDVSALVTSDRRLLSIDHGFFLTVYRWDDPKFAKAEKIKPKIPSQFRMVEQLKDPSLFAVILNELMSISDSEIIRAFADIPSEWGASLELRSKAAAYVLLRRRLIPQAISALWNR</sequence>
<dbReference type="InterPro" id="IPR046748">
    <property type="entry name" value="HipA_2"/>
</dbReference>
<protein>
    <recommendedName>
        <fullName evidence="1">HipA-like kinase domain-containing protein</fullName>
    </recommendedName>
</protein>
<reference evidence="2 3" key="1">
    <citation type="submission" date="2018-06" db="EMBL/GenBank/DDBJ databases">
        <title>Paenibacillus montanisoli sp. nov., isolated from mountain area soil.</title>
        <authorList>
            <person name="Wu M."/>
        </authorList>
    </citation>
    <scope>NUCLEOTIDE SEQUENCE [LARGE SCALE GENOMIC DNA]</scope>
    <source>
        <strain evidence="2 3">RA17</strain>
    </source>
</reference>
<accession>A0A328U648</accession>
<evidence type="ECO:0000259" key="1">
    <source>
        <dbReference type="Pfam" id="PF20613"/>
    </source>
</evidence>
<dbReference type="Pfam" id="PF20613">
    <property type="entry name" value="HipA_2"/>
    <property type="match status" value="1"/>
</dbReference>
<evidence type="ECO:0000313" key="3">
    <source>
        <dbReference type="Proteomes" id="UP000249260"/>
    </source>
</evidence>
<name>A0A328U648_9BACL</name>
<comment type="caution">
    <text evidence="2">The sequence shown here is derived from an EMBL/GenBank/DDBJ whole genome shotgun (WGS) entry which is preliminary data.</text>
</comment>
<feature type="domain" description="HipA-like kinase" evidence="1">
    <location>
        <begin position="32"/>
        <end position="162"/>
    </location>
</feature>
<gene>
    <name evidence="2" type="ORF">DL346_01655</name>
</gene>
<keyword evidence="3" id="KW-1185">Reference proteome</keyword>
<dbReference type="RefSeq" id="WP_112880358.1">
    <property type="nucleotide sequence ID" value="NZ_QLUW01000001.1"/>
</dbReference>
<proteinExistence type="predicted"/>